<dbReference type="Proteomes" id="UP000288197">
    <property type="component" value="Unassembled WGS sequence"/>
</dbReference>
<evidence type="ECO:0000313" key="1">
    <source>
        <dbReference type="EMBL" id="RSU04410.1"/>
    </source>
</evidence>
<reference evidence="1 2" key="1">
    <citation type="submission" date="2017-05" db="EMBL/GenBank/DDBJ databases">
        <title>Vagococcus spp. assemblies.</title>
        <authorList>
            <person name="Gulvik C.A."/>
        </authorList>
    </citation>
    <scope>NUCLEOTIDE SEQUENCE [LARGE SCALE GENOMIC DNA]</scope>
    <source>
        <strain evidence="1 2">NCFB 2497</strain>
    </source>
</reference>
<accession>A0A430AB23</accession>
<comment type="caution">
    <text evidence="1">The sequence shown here is derived from an EMBL/GenBank/DDBJ whole genome shotgun (WGS) entry which is preliminary data.</text>
</comment>
<proteinExistence type="predicted"/>
<dbReference type="AlphaFoldDB" id="A0A430AB23"/>
<dbReference type="EMBL" id="NGJX01000002">
    <property type="protein sequence ID" value="RSU04410.1"/>
    <property type="molecule type" value="Genomic_DNA"/>
</dbReference>
<evidence type="ECO:0000313" key="2">
    <source>
        <dbReference type="Proteomes" id="UP000288197"/>
    </source>
</evidence>
<organism evidence="1 2">
    <name type="scientific">Vagococcus fluvialis</name>
    <dbReference type="NCBI Taxonomy" id="2738"/>
    <lineage>
        <taxon>Bacteria</taxon>
        <taxon>Bacillati</taxon>
        <taxon>Bacillota</taxon>
        <taxon>Bacilli</taxon>
        <taxon>Lactobacillales</taxon>
        <taxon>Enterococcaceae</taxon>
        <taxon>Vagococcus</taxon>
    </lineage>
</organism>
<gene>
    <name evidence="1" type="ORF">CBF32_03260</name>
</gene>
<protein>
    <submittedName>
        <fullName evidence="1">Uncharacterized protein</fullName>
    </submittedName>
</protein>
<sequence length="63" mass="7581">MPYLDKLKKVQGNLENLDNKSKDEVIKFAQLIVKMSIKKRLIAKKRYQSWLINFINCKKYKHV</sequence>
<keyword evidence="2" id="KW-1185">Reference proteome</keyword>
<name>A0A430AB23_9ENTE</name>